<evidence type="ECO:0000256" key="6">
    <source>
        <dbReference type="ARBA" id="ARBA00022771"/>
    </source>
</evidence>
<feature type="compositionally biased region" description="Low complexity" evidence="12">
    <location>
        <begin position="170"/>
        <end position="195"/>
    </location>
</feature>
<dbReference type="GO" id="GO:0008270">
    <property type="term" value="F:zinc ion binding"/>
    <property type="evidence" value="ECO:0007669"/>
    <property type="project" value="UniProtKB-UniRule"/>
</dbReference>
<dbReference type="InterPro" id="IPR039043">
    <property type="entry name" value="ZFPL1"/>
</dbReference>
<dbReference type="Gene3D" id="3.30.40.10">
    <property type="entry name" value="Zinc/RING finger domain, C3HC4 (zinc finger)"/>
    <property type="match status" value="1"/>
</dbReference>
<keyword evidence="6 10" id="KW-0863">Zinc-finger</keyword>
<evidence type="ECO:0000256" key="4">
    <source>
        <dbReference type="ARBA" id="ARBA00022692"/>
    </source>
</evidence>
<keyword evidence="4 11" id="KW-0812">Transmembrane</keyword>
<name>A0AAV7XYQ5_9NEOP</name>
<dbReference type="Proteomes" id="UP001075354">
    <property type="component" value="Chromosome 3"/>
</dbReference>
<keyword evidence="5 11" id="KW-0479">Metal-binding</keyword>
<dbReference type="Pfam" id="PF25993">
    <property type="entry name" value="zf-B_box_ZFPL1"/>
    <property type="match status" value="1"/>
</dbReference>
<evidence type="ECO:0000259" key="13">
    <source>
        <dbReference type="PROSITE" id="PS50089"/>
    </source>
</evidence>
<organism evidence="14 15">
    <name type="scientific">Megalurothrips usitatus</name>
    <name type="common">bean blossom thrips</name>
    <dbReference type="NCBI Taxonomy" id="439358"/>
    <lineage>
        <taxon>Eukaryota</taxon>
        <taxon>Metazoa</taxon>
        <taxon>Ecdysozoa</taxon>
        <taxon>Arthropoda</taxon>
        <taxon>Hexapoda</taxon>
        <taxon>Insecta</taxon>
        <taxon>Pterygota</taxon>
        <taxon>Neoptera</taxon>
        <taxon>Paraneoptera</taxon>
        <taxon>Thysanoptera</taxon>
        <taxon>Terebrantia</taxon>
        <taxon>Thripoidea</taxon>
        <taxon>Thripidae</taxon>
        <taxon>Megalurothrips</taxon>
    </lineage>
</organism>
<keyword evidence="15" id="KW-1185">Reference proteome</keyword>
<evidence type="ECO:0000313" key="14">
    <source>
        <dbReference type="EMBL" id="KAJ1529298.1"/>
    </source>
</evidence>
<feature type="domain" description="RING-type" evidence="13">
    <location>
        <begin position="53"/>
        <end position="101"/>
    </location>
</feature>
<proteinExistence type="inferred from homology"/>
<feature type="transmembrane region" description="Helical" evidence="11">
    <location>
        <begin position="266"/>
        <end position="287"/>
    </location>
</feature>
<gene>
    <name evidence="14" type="ORF">ONE63_006094</name>
</gene>
<dbReference type="InterPro" id="IPR013083">
    <property type="entry name" value="Znf_RING/FYVE/PHD"/>
</dbReference>
<comment type="caution">
    <text evidence="14">The sequence shown here is derived from an EMBL/GenBank/DDBJ whole genome shotgun (WGS) entry which is preliminary data.</text>
</comment>
<evidence type="ECO:0000256" key="10">
    <source>
        <dbReference type="PROSITE-ProRule" id="PRU00175"/>
    </source>
</evidence>
<evidence type="ECO:0000256" key="3">
    <source>
        <dbReference type="ARBA" id="ARBA00013701"/>
    </source>
</evidence>
<dbReference type="SMART" id="SM00184">
    <property type="entry name" value="RING"/>
    <property type="match status" value="1"/>
</dbReference>
<evidence type="ECO:0000256" key="7">
    <source>
        <dbReference type="ARBA" id="ARBA00022833"/>
    </source>
</evidence>
<evidence type="ECO:0000256" key="12">
    <source>
        <dbReference type="SAM" id="MobiDB-lite"/>
    </source>
</evidence>
<sequence>MGLCKCPKKRVTNQFCFEHRVNVCEYCMVTNHSKCVVQSYLQWLQDSDYNPSCALCSKELASEDCVRLVCYHVFHWACLDAHARRLPATTAPAGYTCPFSNCTGLLFPAPNLVSPVADVLREKLAGVNWARAGLGLPLLSEDREIKPPSEGRKLVTDVGGTSIGQIPQTNHVNNISSNNVISSSRSSDRAPSPHSVVDVEDSVSPYSYPVSGQAPRRVFEALDESRDTLFDHDENKYKRRSAADLFKRWWKHQAGRGGNRYSQRRWMLGGIILFAIIALILFCSWAGRIATENDPNLDPMHNPNIHVQSID</sequence>
<dbReference type="InterPro" id="IPR058731">
    <property type="entry name" value="Znf-B_box_ZFPL1-like"/>
</dbReference>
<evidence type="ECO:0000256" key="9">
    <source>
        <dbReference type="ARBA" id="ARBA00023136"/>
    </source>
</evidence>
<dbReference type="InterPro" id="IPR001841">
    <property type="entry name" value="Znf_RING"/>
</dbReference>
<dbReference type="AlphaFoldDB" id="A0AAV7XYQ5"/>
<reference evidence="14" key="1">
    <citation type="submission" date="2022-12" db="EMBL/GenBank/DDBJ databases">
        <title>Chromosome-level genome assembly of the bean flower thrips Megalurothrips usitatus.</title>
        <authorList>
            <person name="Ma L."/>
            <person name="Liu Q."/>
            <person name="Li H."/>
            <person name="Cai W."/>
        </authorList>
    </citation>
    <scope>NUCLEOTIDE SEQUENCE</scope>
    <source>
        <strain evidence="14">Cailab_2022a</strain>
    </source>
</reference>
<evidence type="ECO:0000256" key="5">
    <source>
        <dbReference type="ARBA" id="ARBA00022723"/>
    </source>
</evidence>
<keyword evidence="7 11" id="KW-0862">Zinc</keyword>
<accession>A0AAV7XYQ5</accession>
<dbReference type="CDD" id="cd16487">
    <property type="entry name" value="mRING-H2-C3DHC3_ZFPL1"/>
    <property type="match status" value="1"/>
</dbReference>
<comment type="subcellular location">
    <subcellularLocation>
        <location evidence="1 11">Membrane</location>
        <topology evidence="1 11">Single-pass membrane protein</topology>
    </subcellularLocation>
</comment>
<dbReference type="EMBL" id="JAPTSV010000003">
    <property type="protein sequence ID" value="KAJ1529298.1"/>
    <property type="molecule type" value="Genomic_DNA"/>
</dbReference>
<dbReference type="PANTHER" id="PTHR12981">
    <property type="entry name" value="ZINC FINGER PROTEIN-LIKE 1"/>
    <property type="match status" value="1"/>
</dbReference>
<evidence type="ECO:0000256" key="1">
    <source>
        <dbReference type="ARBA" id="ARBA00004167"/>
    </source>
</evidence>
<dbReference type="EMBL" id="JAPTSV010000003">
    <property type="protein sequence ID" value="KAJ1529297.1"/>
    <property type="molecule type" value="Genomic_DNA"/>
</dbReference>
<dbReference type="InterPro" id="IPR058730">
    <property type="entry name" value="U-box_ZFPL1-like"/>
</dbReference>
<dbReference type="GO" id="GO:0016020">
    <property type="term" value="C:membrane"/>
    <property type="evidence" value="ECO:0007669"/>
    <property type="project" value="UniProtKB-SubCell"/>
</dbReference>
<evidence type="ECO:0000256" key="11">
    <source>
        <dbReference type="RuleBase" id="RU369078"/>
    </source>
</evidence>
<dbReference type="PROSITE" id="PS50089">
    <property type="entry name" value="ZF_RING_2"/>
    <property type="match status" value="1"/>
</dbReference>
<evidence type="ECO:0000256" key="2">
    <source>
        <dbReference type="ARBA" id="ARBA00005561"/>
    </source>
</evidence>
<dbReference type="Pfam" id="PF25998">
    <property type="entry name" value="U-box_ZFPL1"/>
    <property type="match status" value="1"/>
</dbReference>
<feature type="region of interest" description="Disordered" evidence="12">
    <location>
        <begin position="147"/>
        <end position="198"/>
    </location>
</feature>
<evidence type="ECO:0000313" key="15">
    <source>
        <dbReference type="Proteomes" id="UP001075354"/>
    </source>
</evidence>
<dbReference type="GO" id="GO:0005794">
    <property type="term" value="C:Golgi apparatus"/>
    <property type="evidence" value="ECO:0007669"/>
    <property type="project" value="TreeGrafter"/>
</dbReference>
<evidence type="ECO:0000256" key="8">
    <source>
        <dbReference type="ARBA" id="ARBA00022989"/>
    </source>
</evidence>
<dbReference type="SUPFAM" id="SSF57850">
    <property type="entry name" value="RING/U-box"/>
    <property type="match status" value="1"/>
</dbReference>
<keyword evidence="8 11" id="KW-1133">Transmembrane helix</keyword>
<keyword evidence="9 11" id="KW-0472">Membrane</keyword>
<comment type="similarity">
    <text evidence="2 11">Belongs to the ZFPL1 family.</text>
</comment>
<protein>
    <recommendedName>
        <fullName evidence="3 11">Zinc finger protein-like 1 homolog</fullName>
    </recommendedName>
</protein>
<dbReference type="PANTHER" id="PTHR12981:SF0">
    <property type="entry name" value="ZINC FINGER PROTEIN-LIKE 1"/>
    <property type="match status" value="1"/>
</dbReference>